<dbReference type="Pfam" id="PF01915">
    <property type="entry name" value="Glyco_hydro_3_C"/>
    <property type="match status" value="1"/>
</dbReference>
<dbReference type="PROSITE" id="PS00775">
    <property type="entry name" value="GLYCOSYL_HYDROL_F3"/>
    <property type="match status" value="1"/>
</dbReference>
<dbReference type="InterPro" id="IPR019800">
    <property type="entry name" value="Glyco_hydro_3_AS"/>
</dbReference>
<dbReference type="SMART" id="SM01217">
    <property type="entry name" value="Fn3_like"/>
    <property type="match status" value="1"/>
</dbReference>
<dbReference type="Proteomes" id="UP000293854">
    <property type="component" value="Unassembled WGS sequence"/>
</dbReference>
<dbReference type="GO" id="GO:0005975">
    <property type="term" value="P:carbohydrate metabolic process"/>
    <property type="evidence" value="ECO:0007669"/>
    <property type="project" value="InterPro"/>
</dbReference>
<dbReference type="PANTHER" id="PTHR42715">
    <property type="entry name" value="BETA-GLUCOSIDASE"/>
    <property type="match status" value="1"/>
</dbReference>
<dbReference type="InterPro" id="IPR002772">
    <property type="entry name" value="Glyco_hydro_3_C"/>
</dbReference>
<gene>
    <name evidence="6" type="ORF">EIG99_03710</name>
</gene>
<dbReference type="GO" id="GO:0008422">
    <property type="term" value="F:beta-glucosidase activity"/>
    <property type="evidence" value="ECO:0007669"/>
    <property type="project" value="UniProtKB-ARBA"/>
</dbReference>
<dbReference type="PRINTS" id="PR00133">
    <property type="entry name" value="GLHYDRLASE3"/>
</dbReference>
<evidence type="ECO:0000256" key="3">
    <source>
        <dbReference type="ARBA" id="ARBA00023277"/>
    </source>
</evidence>
<organism evidence="6 7">
    <name type="scientific">Staphylococcus condimenti</name>
    <dbReference type="NCBI Taxonomy" id="70255"/>
    <lineage>
        <taxon>Bacteria</taxon>
        <taxon>Bacillati</taxon>
        <taxon>Bacillota</taxon>
        <taxon>Bacilli</taxon>
        <taxon>Bacillales</taxon>
        <taxon>Staphylococcaceae</taxon>
        <taxon>Staphylococcus</taxon>
    </lineage>
</organism>
<dbReference type="InterPro" id="IPR050288">
    <property type="entry name" value="Cellulose_deg_GH3"/>
</dbReference>
<dbReference type="InterPro" id="IPR013783">
    <property type="entry name" value="Ig-like_fold"/>
</dbReference>
<keyword evidence="2 4" id="KW-0378">Hydrolase</keyword>
<dbReference type="InterPro" id="IPR036962">
    <property type="entry name" value="Glyco_hydro_3_N_sf"/>
</dbReference>
<dbReference type="PANTHER" id="PTHR42715:SF10">
    <property type="entry name" value="BETA-GLUCOSIDASE"/>
    <property type="match status" value="1"/>
</dbReference>
<reference evidence="6 7" key="1">
    <citation type="submission" date="2018-11" db="EMBL/GenBank/DDBJ databases">
        <title>Genomic profiling of Staphylococcus species from a Poultry farm system in KwaZulu-Natal, South Africa.</title>
        <authorList>
            <person name="Amoako D.G."/>
            <person name="Somboro A.M."/>
            <person name="Abia A.L.K."/>
            <person name="Bester L.A."/>
            <person name="Essack S.Y."/>
        </authorList>
    </citation>
    <scope>NUCLEOTIDE SEQUENCE [LARGE SCALE GENOMIC DNA]</scope>
    <source>
        <strain evidence="6 7">SA11</strain>
    </source>
</reference>
<dbReference type="Pfam" id="PF14310">
    <property type="entry name" value="Fn3-like"/>
    <property type="match status" value="1"/>
</dbReference>
<dbReference type="AlphaFoldDB" id="A0A4Q7CPP9"/>
<dbReference type="FunFam" id="2.60.40.10:FF:000495">
    <property type="entry name" value="Periplasmic beta-glucosidase"/>
    <property type="match status" value="1"/>
</dbReference>
<dbReference type="InterPro" id="IPR001764">
    <property type="entry name" value="Glyco_hydro_3_N"/>
</dbReference>
<evidence type="ECO:0000313" key="7">
    <source>
        <dbReference type="Proteomes" id="UP000293854"/>
    </source>
</evidence>
<proteinExistence type="inferred from homology"/>
<dbReference type="EMBL" id="RQTE01000065">
    <property type="protein sequence ID" value="RZI03365.1"/>
    <property type="molecule type" value="Genomic_DNA"/>
</dbReference>
<name>A0A4Q7CPP9_9STAP</name>
<dbReference type="SUPFAM" id="SSF52279">
    <property type="entry name" value="Beta-D-glucan exohydrolase, C-terminal domain"/>
    <property type="match status" value="1"/>
</dbReference>
<keyword evidence="4" id="KW-0326">Glycosidase</keyword>
<evidence type="ECO:0000256" key="4">
    <source>
        <dbReference type="RuleBase" id="RU361161"/>
    </source>
</evidence>
<dbReference type="InterPro" id="IPR026891">
    <property type="entry name" value="Fn3-like"/>
</dbReference>
<comment type="caution">
    <text evidence="6">The sequence shown here is derived from an EMBL/GenBank/DDBJ whole genome shotgun (WGS) entry which is preliminary data.</text>
</comment>
<evidence type="ECO:0000256" key="2">
    <source>
        <dbReference type="ARBA" id="ARBA00022801"/>
    </source>
</evidence>
<comment type="similarity">
    <text evidence="1 4">Belongs to the glycosyl hydrolase 3 family.</text>
</comment>
<evidence type="ECO:0000313" key="6">
    <source>
        <dbReference type="EMBL" id="RZI03365.1"/>
    </source>
</evidence>
<evidence type="ECO:0000256" key="1">
    <source>
        <dbReference type="ARBA" id="ARBA00005336"/>
    </source>
</evidence>
<feature type="domain" description="Fibronectin type III-like" evidence="5">
    <location>
        <begin position="583"/>
        <end position="653"/>
    </location>
</feature>
<sequence>MTMKQEADYRTQLEQLSLEDKAALLTGANFWNTTKVPGVNEILLSDGPSGIRKQTEGGDALGLTGSVETIAFPCLALIASTFDKDLLRKYGEYLGQIAKAEKVNVLLGPGMNIKRSPLAGRNFEYFSEDPFLTAELAIQYIKGVESQGIGTSPKHFAANNRENERFTSSSNIQPRALHEIYLSAFKRVVEESQPATIMNSYNKVNHVLVSENQYLLTDLLRSQWNYDGLVVSDWGAVKDRVKSLRAGLDLEMPGQPDYSIPQVVEAVRRGKLDEALVDRSVLRLLKLIDKYTLEGEAPNYNKDNYHEFARSIAAQSIVLLQNEGKILPLKDNSSKAVIGAFAKHPRYQAGGSSKVNAYKVVTPFDALKDEYDDFAYADGYEFENLDANQQLIDEAVEAAKGKDEVILFAGFPENVESEGFDKISIDLPDNQTALIQAVSEVNPNIVVVLQNGSAVATPWKNQVKGIVETYLAGEAVGEATVDVLSGKVNPSGKLAETFPERIQDTPSYLTFNRSTEEENYMEGIFVGYRYYSTKDMPVAFPFGHGLSYTDFEYSDSNVKVDNDKDQVKIDVTVKNIGEVQGAEVVQVYLQNRASNIEMSAKELKAFERVELEAGESKTVKLAIPFERLKWFNPQTSLWQIDNGDYTVHIGSSVNDIHSHHDFEITSIDEPPIQLSLDSSLKDIIDLQDTLSHEIDEFGFDQMIHKMTSEPNLRVLAEPAPIRMLVMFGLKLSDLVKFVEKCNVRLKTGE</sequence>
<dbReference type="Gene3D" id="3.40.50.1700">
    <property type="entry name" value="Glycoside hydrolase family 3 C-terminal domain"/>
    <property type="match status" value="1"/>
</dbReference>
<dbReference type="Gene3D" id="3.20.20.300">
    <property type="entry name" value="Glycoside hydrolase, family 3, N-terminal domain"/>
    <property type="match status" value="1"/>
</dbReference>
<dbReference type="Gene3D" id="2.60.40.10">
    <property type="entry name" value="Immunoglobulins"/>
    <property type="match status" value="1"/>
</dbReference>
<dbReference type="InterPro" id="IPR017853">
    <property type="entry name" value="GH"/>
</dbReference>
<protein>
    <submittedName>
        <fullName evidence="6">Glycosyl hydrolase</fullName>
    </submittedName>
</protein>
<dbReference type="InterPro" id="IPR036881">
    <property type="entry name" value="Glyco_hydro_3_C_sf"/>
</dbReference>
<dbReference type="SUPFAM" id="SSF51445">
    <property type="entry name" value="(Trans)glycosidases"/>
    <property type="match status" value="1"/>
</dbReference>
<evidence type="ECO:0000259" key="5">
    <source>
        <dbReference type="SMART" id="SM01217"/>
    </source>
</evidence>
<accession>A0A4Q7CPP9</accession>
<keyword evidence="3" id="KW-0119">Carbohydrate metabolism</keyword>
<dbReference type="Pfam" id="PF00933">
    <property type="entry name" value="Glyco_hydro_3"/>
    <property type="match status" value="1"/>
</dbReference>